<gene>
    <name evidence="2" type="ORF">E7746_01040</name>
</gene>
<dbReference type="InterPro" id="IPR016181">
    <property type="entry name" value="Acyl_CoA_acyltransferase"/>
</dbReference>
<evidence type="ECO:0000313" key="3">
    <source>
        <dbReference type="Proteomes" id="UP000297031"/>
    </source>
</evidence>
<protein>
    <submittedName>
        <fullName evidence="2">GNAT family N-acetyltransferase</fullName>
    </submittedName>
</protein>
<dbReference type="Gene3D" id="3.40.630.30">
    <property type="match status" value="1"/>
</dbReference>
<keyword evidence="3" id="KW-1185">Reference proteome</keyword>
<dbReference type="KEGG" id="mgod:E7746_01040"/>
<evidence type="ECO:0000259" key="1">
    <source>
        <dbReference type="PROSITE" id="PS51186"/>
    </source>
</evidence>
<dbReference type="OrthoDB" id="1096234at2"/>
<dbReference type="PROSITE" id="PS51186">
    <property type="entry name" value="GNAT"/>
    <property type="match status" value="1"/>
</dbReference>
<feature type="domain" description="N-acetyltransferase" evidence="1">
    <location>
        <begin position="4"/>
        <end position="158"/>
    </location>
</feature>
<reference evidence="2 3" key="1">
    <citation type="submission" date="2019-02" db="EMBL/GenBank/DDBJ databases">
        <title>Isolation and identification of novel species under the genus Muribaculum.</title>
        <authorList>
            <person name="Miyake S."/>
            <person name="Ding Y."/>
            <person name="Low A."/>
            <person name="Soh M."/>
            <person name="Seedorf H."/>
        </authorList>
    </citation>
    <scope>NUCLEOTIDE SEQUENCE [LARGE SCALE GENOMIC DNA]</scope>
    <source>
        <strain evidence="2 3">TLL-A4</strain>
    </source>
</reference>
<dbReference type="CDD" id="cd04301">
    <property type="entry name" value="NAT_SF"/>
    <property type="match status" value="1"/>
</dbReference>
<accession>A0A4P7VLM1</accession>
<dbReference type="Pfam" id="PF00583">
    <property type="entry name" value="Acetyltransf_1"/>
    <property type="match status" value="1"/>
</dbReference>
<keyword evidence="2" id="KW-0808">Transferase</keyword>
<evidence type="ECO:0000313" key="2">
    <source>
        <dbReference type="EMBL" id="QCD34565.1"/>
    </source>
</evidence>
<dbReference type="GO" id="GO:0016747">
    <property type="term" value="F:acyltransferase activity, transferring groups other than amino-acyl groups"/>
    <property type="evidence" value="ECO:0007669"/>
    <property type="project" value="InterPro"/>
</dbReference>
<dbReference type="AlphaFoldDB" id="A0A4P7VLM1"/>
<sequence>MQNIIIKKAGVEQLNLLLEWRMMVLREVFSLPESCDTGRLRESCRAYYEKELAAGGHVACFAWVDGLIAGCGGMCLYDEIPSPENPSGKCAYLMNIYTLPELRRHEIGRCIVDWLVARARERGIVKIYLESTRAGHRLYHDVGFRNMSDMLKLPGLLA</sequence>
<dbReference type="Proteomes" id="UP000297031">
    <property type="component" value="Chromosome"/>
</dbReference>
<dbReference type="EMBL" id="CP039393">
    <property type="protein sequence ID" value="QCD34565.1"/>
    <property type="molecule type" value="Genomic_DNA"/>
</dbReference>
<organism evidence="2 3">
    <name type="scientific">Muribaculum gordoncarteri</name>
    <dbReference type="NCBI Taxonomy" id="2530390"/>
    <lineage>
        <taxon>Bacteria</taxon>
        <taxon>Pseudomonadati</taxon>
        <taxon>Bacteroidota</taxon>
        <taxon>Bacteroidia</taxon>
        <taxon>Bacteroidales</taxon>
        <taxon>Muribaculaceae</taxon>
        <taxon>Muribaculum</taxon>
    </lineage>
</organism>
<dbReference type="InterPro" id="IPR000182">
    <property type="entry name" value="GNAT_dom"/>
</dbReference>
<dbReference type="SUPFAM" id="SSF55729">
    <property type="entry name" value="Acyl-CoA N-acyltransferases (Nat)"/>
    <property type="match status" value="1"/>
</dbReference>
<proteinExistence type="predicted"/>
<dbReference type="RefSeq" id="WP_123395215.1">
    <property type="nucleotide sequence ID" value="NZ_CP039393.1"/>
</dbReference>
<name>A0A4P7VLM1_9BACT</name>